<dbReference type="EMBL" id="KN823039">
    <property type="protein sequence ID" value="KIO25599.1"/>
    <property type="molecule type" value="Genomic_DNA"/>
</dbReference>
<reference evidence="2 3" key="1">
    <citation type="submission" date="2014-04" db="EMBL/GenBank/DDBJ databases">
        <authorList>
            <consortium name="DOE Joint Genome Institute"/>
            <person name="Kuo A."/>
            <person name="Girlanda M."/>
            <person name="Perotto S."/>
            <person name="Kohler A."/>
            <person name="Nagy L.G."/>
            <person name="Floudas D."/>
            <person name="Copeland A."/>
            <person name="Barry K.W."/>
            <person name="Cichocki N."/>
            <person name="Veneault-Fourrey C."/>
            <person name="LaButti K."/>
            <person name="Lindquist E.A."/>
            <person name="Lipzen A."/>
            <person name="Lundell T."/>
            <person name="Morin E."/>
            <person name="Murat C."/>
            <person name="Sun H."/>
            <person name="Tunlid A."/>
            <person name="Henrissat B."/>
            <person name="Grigoriev I.V."/>
            <person name="Hibbett D.S."/>
            <person name="Martin F."/>
            <person name="Nordberg H.P."/>
            <person name="Cantor M.N."/>
            <person name="Hua S.X."/>
        </authorList>
    </citation>
    <scope>NUCLEOTIDE SEQUENCE [LARGE SCALE GENOMIC DNA]</scope>
    <source>
        <strain evidence="2 3">MUT 4182</strain>
    </source>
</reference>
<sequence>MCGRILGYMMLEAPTSIGCENVRKEIELFQTEGALENLARFYVTYFLRLFRKAKGPTPGSSSHRSRPSFDDTQQTIKSLMQQAPKSHKAVKQLALKRDNYRCVVTGAYDGATFQKQQETDPAFEPPTTPQFTQVAHIFPDSLNQDLAEYSATGWAVVERFGQVNMITESLNGPNIHRVENVLTMVHSAHDLFDKLQLWFEATDVPNTYNMRSNREGNFRLVLPPIRRQVTLTSTNPSIPLPNSNYLKIHAACAKVAHLSGAAEYLETILNEWEERPVLASDGGSADILSFLLSRAMVAAH</sequence>
<reference evidence="3" key="2">
    <citation type="submission" date="2015-01" db="EMBL/GenBank/DDBJ databases">
        <title>Evolutionary Origins and Diversification of the Mycorrhizal Mutualists.</title>
        <authorList>
            <consortium name="DOE Joint Genome Institute"/>
            <consortium name="Mycorrhizal Genomics Consortium"/>
            <person name="Kohler A."/>
            <person name="Kuo A."/>
            <person name="Nagy L.G."/>
            <person name="Floudas D."/>
            <person name="Copeland A."/>
            <person name="Barry K.W."/>
            <person name="Cichocki N."/>
            <person name="Veneault-Fourrey C."/>
            <person name="LaButti K."/>
            <person name="Lindquist E.A."/>
            <person name="Lipzen A."/>
            <person name="Lundell T."/>
            <person name="Morin E."/>
            <person name="Murat C."/>
            <person name="Riley R."/>
            <person name="Ohm R."/>
            <person name="Sun H."/>
            <person name="Tunlid A."/>
            <person name="Henrissat B."/>
            <person name="Grigoriev I.V."/>
            <person name="Hibbett D.S."/>
            <person name="Martin F."/>
        </authorList>
    </citation>
    <scope>NUCLEOTIDE SEQUENCE [LARGE SCALE GENOMIC DNA]</scope>
    <source>
        <strain evidence="3">MUT 4182</strain>
    </source>
</reference>
<protein>
    <recommendedName>
        <fullName evidence="1">HNH nuclease domain-containing protein</fullName>
    </recommendedName>
</protein>
<proteinExistence type="predicted"/>
<feature type="domain" description="HNH nuclease" evidence="1">
    <location>
        <begin position="102"/>
        <end position="199"/>
    </location>
</feature>
<dbReference type="InterPro" id="IPR003615">
    <property type="entry name" value="HNH_nuc"/>
</dbReference>
<dbReference type="AlphaFoldDB" id="A0A0C3QI69"/>
<dbReference type="OrthoDB" id="2104739at2759"/>
<dbReference type="HOGENOM" id="CLU_049186_2_1_1"/>
<evidence type="ECO:0000259" key="1">
    <source>
        <dbReference type="Pfam" id="PF13391"/>
    </source>
</evidence>
<name>A0A0C3QI69_9AGAM</name>
<gene>
    <name evidence="2" type="ORF">M407DRAFT_75508</name>
</gene>
<dbReference type="Proteomes" id="UP000054248">
    <property type="component" value="Unassembled WGS sequence"/>
</dbReference>
<accession>A0A0C3QI69</accession>
<evidence type="ECO:0000313" key="3">
    <source>
        <dbReference type="Proteomes" id="UP000054248"/>
    </source>
</evidence>
<dbReference type="Pfam" id="PF13391">
    <property type="entry name" value="HNH_2"/>
    <property type="match status" value="1"/>
</dbReference>
<dbReference type="STRING" id="1051891.A0A0C3QI69"/>
<keyword evidence="3" id="KW-1185">Reference proteome</keyword>
<evidence type="ECO:0000313" key="2">
    <source>
        <dbReference type="EMBL" id="KIO25599.1"/>
    </source>
</evidence>
<organism evidence="2 3">
    <name type="scientific">Tulasnella calospora MUT 4182</name>
    <dbReference type="NCBI Taxonomy" id="1051891"/>
    <lineage>
        <taxon>Eukaryota</taxon>
        <taxon>Fungi</taxon>
        <taxon>Dikarya</taxon>
        <taxon>Basidiomycota</taxon>
        <taxon>Agaricomycotina</taxon>
        <taxon>Agaricomycetes</taxon>
        <taxon>Cantharellales</taxon>
        <taxon>Tulasnellaceae</taxon>
        <taxon>Tulasnella</taxon>
    </lineage>
</organism>